<reference evidence="3 4" key="1">
    <citation type="submission" date="2019-06" db="EMBL/GenBank/DDBJ databases">
        <title>Micromonospora ordensis sp. nov., isolated from deep marine sediment.</title>
        <authorList>
            <person name="Veyisoglu A."/>
            <person name="Carro L."/>
            <person name="Klenk H.-P."/>
            <person name="Sahin N."/>
        </authorList>
    </citation>
    <scope>NUCLEOTIDE SEQUENCE [LARGE SCALE GENOMIC DNA]</scope>
    <source>
        <strain evidence="3 4">S2509</strain>
    </source>
</reference>
<keyword evidence="4" id="KW-1185">Reference proteome</keyword>
<evidence type="ECO:0000313" key="4">
    <source>
        <dbReference type="Proteomes" id="UP000306145"/>
    </source>
</evidence>
<keyword evidence="2" id="KW-1133">Transmembrane helix</keyword>
<evidence type="ECO:0000256" key="1">
    <source>
        <dbReference type="SAM" id="MobiDB-lite"/>
    </source>
</evidence>
<evidence type="ECO:0000313" key="3">
    <source>
        <dbReference type="EMBL" id="TNH29833.1"/>
    </source>
</evidence>
<dbReference type="AlphaFoldDB" id="A0A5C4QUM5"/>
<name>A0A5C4QUM5_9ACTN</name>
<feature type="transmembrane region" description="Helical" evidence="2">
    <location>
        <begin position="46"/>
        <end position="67"/>
    </location>
</feature>
<accession>A0A5C4QUM5</accession>
<comment type="caution">
    <text evidence="3">The sequence shown here is derived from an EMBL/GenBank/DDBJ whole genome shotgun (WGS) entry which is preliminary data.</text>
</comment>
<sequence length="207" mass="22402">MASDDLSRSDEDEGGPEVAPPRNTAVARRGAAVAGDNASGMFLEAAAVWVGASAAAGVLGNAVYDALKAALGRLRRRKVATAEDDLVLFARVALDLARPALLDTDELFDREVYVSCREVRGGWRVTFYSGEETVRVRLSVDDERQDVKAKVRLRRMPVVVRRYEDEGYRQALRTANGSKPSPSADPVALQDPHREPDLGEPQATAGP</sequence>
<feature type="region of interest" description="Disordered" evidence="1">
    <location>
        <begin position="1"/>
        <end position="27"/>
    </location>
</feature>
<dbReference type="EMBL" id="VDFY01000133">
    <property type="protein sequence ID" value="TNH29833.1"/>
    <property type="molecule type" value="Genomic_DNA"/>
</dbReference>
<keyword evidence="2" id="KW-0812">Transmembrane</keyword>
<evidence type="ECO:0000256" key="2">
    <source>
        <dbReference type="SAM" id="Phobius"/>
    </source>
</evidence>
<feature type="region of interest" description="Disordered" evidence="1">
    <location>
        <begin position="170"/>
        <end position="207"/>
    </location>
</feature>
<protein>
    <submittedName>
        <fullName evidence="3">Uncharacterized protein</fullName>
    </submittedName>
</protein>
<organism evidence="3 4">
    <name type="scientific">Micromonospora orduensis</name>
    <dbReference type="NCBI Taxonomy" id="1420891"/>
    <lineage>
        <taxon>Bacteria</taxon>
        <taxon>Bacillati</taxon>
        <taxon>Actinomycetota</taxon>
        <taxon>Actinomycetes</taxon>
        <taxon>Micromonosporales</taxon>
        <taxon>Micromonosporaceae</taxon>
        <taxon>Micromonospora</taxon>
    </lineage>
</organism>
<dbReference type="Proteomes" id="UP000306145">
    <property type="component" value="Unassembled WGS sequence"/>
</dbReference>
<dbReference type="RefSeq" id="WP_139584209.1">
    <property type="nucleotide sequence ID" value="NZ_VDFY01000133.1"/>
</dbReference>
<keyword evidence="2" id="KW-0472">Membrane</keyword>
<proteinExistence type="predicted"/>
<gene>
    <name evidence="3" type="ORF">FHG89_10640</name>
</gene>